<protein>
    <recommendedName>
        <fullName evidence="12">Protein kinase domain-containing protein</fullName>
    </recommendedName>
</protein>
<dbReference type="EMBL" id="CP012673">
    <property type="protein sequence ID" value="AUX39839.1"/>
    <property type="molecule type" value="Genomic_DNA"/>
</dbReference>
<feature type="binding site" evidence="11">
    <location>
        <position position="76"/>
    </location>
    <ligand>
        <name>ATP</name>
        <dbReference type="ChEBI" id="CHEBI:30616"/>
    </ligand>
</feature>
<dbReference type="GO" id="GO:0005524">
    <property type="term" value="F:ATP binding"/>
    <property type="evidence" value="ECO:0007669"/>
    <property type="project" value="UniProtKB-UniRule"/>
</dbReference>
<comment type="similarity">
    <text evidence="4">Belongs to the protein kinase superfamily. NEK Ser/Thr protein kinase family. NIMA subfamily.</text>
</comment>
<dbReference type="PROSITE" id="PS50011">
    <property type="entry name" value="PROTEIN_KINASE_DOM"/>
    <property type="match status" value="1"/>
</dbReference>
<evidence type="ECO:0000256" key="8">
    <source>
        <dbReference type="ARBA" id="ARBA00022777"/>
    </source>
</evidence>
<sequence>MREPPGHCQSTSKSARFGVAALRRGRYDSDTRSPAAQPPMPQLPERFQILRRLGAGGFGIVYEALDRERGERVALKTLARVDASALYRFKKEFRALADIAHPSLVRLHDLIGSGGEWFFTMELVRGVDWLTYVRRQDTAEGAATPPSLASTAPPDEGVDLDATLEAPNALWPASIHVRAGGPEARADLGRVWSSLVQVARALQAVHEARLIHRDLKPSNVLVTPEGRAVVLDFGLASRLSHSGQHATDAEQIVGTPRYMAPEQMGSSAVTPSADWYALGVMLFEALAGKPPYTGTPLQILAEKQRAEPPRLRDVAPWAPDDLASLAADLLHTSPARRPAGPEVIRRLDAAGGLAAASAAPAPFAPASPAPASPAPAALDDRGAPWTALADALALVREGRPGLVLVQGAAGAGKSALVRAFLDSEAAEDALVLSSRCHEREQVPFKALDGAIDALSRHLVRLPRAEAAALMPRGAAALARVFPVLARVPAVNGAPRGAADEGEARLRARASAALRDLLGRISDRRPVIVAIDDAQWGDADSAALLAEVMASPDPAALLLIVACRAEDAGTSPLLSALRASPAMAAVRAVEIDLTGTPARRSPPCGQGS</sequence>
<dbReference type="Proteomes" id="UP000238348">
    <property type="component" value="Chromosome"/>
</dbReference>
<keyword evidence="5" id="KW-0723">Serine/threonine-protein kinase</keyword>
<keyword evidence="6" id="KW-0808">Transferase</keyword>
<keyword evidence="7 11" id="KW-0547">Nucleotide-binding</keyword>
<evidence type="ECO:0000256" key="9">
    <source>
        <dbReference type="ARBA" id="ARBA00022840"/>
    </source>
</evidence>
<accession>A0A2L0EKM4</accession>
<name>A0A2L0EKM4_SORCE</name>
<dbReference type="Pfam" id="PF13191">
    <property type="entry name" value="AAA_16"/>
    <property type="match status" value="1"/>
</dbReference>
<dbReference type="PROSITE" id="PS00108">
    <property type="entry name" value="PROTEIN_KINASE_ST"/>
    <property type="match status" value="1"/>
</dbReference>
<evidence type="ECO:0000256" key="4">
    <source>
        <dbReference type="ARBA" id="ARBA00010886"/>
    </source>
</evidence>
<dbReference type="Pfam" id="PF07714">
    <property type="entry name" value="PK_Tyr_Ser-Thr"/>
    <property type="match status" value="1"/>
</dbReference>
<keyword evidence="10" id="KW-0963">Cytoplasm</keyword>
<evidence type="ECO:0000256" key="2">
    <source>
        <dbReference type="ARBA" id="ARBA00004647"/>
    </source>
</evidence>
<dbReference type="SMART" id="SM00220">
    <property type="entry name" value="S_TKc"/>
    <property type="match status" value="1"/>
</dbReference>
<proteinExistence type="inferred from homology"/>
<evidence type="ECO:0000256" key="6">
    <source>
        <dbReference type="ARBA" id="ARBA00022679"/>
    </source>
</evidence>
<dbReference type="InterPro" id="IPR011009">
    <property type="entry name" value="Kinase-like_dom_sf"/>
</dbReference>
<dbReference type="PANTHER" id="PTHR43289">
    <property type="entry name" value="MITOGEN-ACTIVATED PROTEIN KINASE KINASE KINASE 20-RELATED"/>
    <property type="match status" value="1"/>
</dbReference>
<keyword evidence="8" id="KW-0418">Kinase</keyword>
<dbReference type="Gene3D" id="1.10.510.10">
    <property type="entry name" value="Transferase(Phosphotransferase) domain 1"/>
    <property type="match status" value="2"/>
</dbReference>
<comment type="similarity">
    <text evidence="3">Belongs to the protein kinase superfamily. TKL Ser/Thr protein kinase family. ROCO subfamily.</text>
</comment>
<dbReference type="SUPFAM" id="SSF56112">
    <property type="entry name" value="Protein kinase-like (PK-like)"/>
    <property type="match status" value="1"/>
</dbReference>
<dbReference type="SUPFAM" id="SSF52540">
    <property type="entry name" value="P-loop containing nucleoside triphosphate hydrolases"/>
    <property type="match status" value="1"/>
</dbReference>
<feature type="domain" description="Protein kinase" evidence="12">
    <location>
        <begin position="47"/>
        <end position="364"/>
    </location>
</feature>
<dbReference type="AlphaFoldDB" id="A0A2L0EKM4"/>
<evidence type="ECO:0000256" key="1">
    <source>
        <dbReference type="ARBA" id="ARBA00004300"/>
    </source>
</evidence>
<keyword evidence="10" id="KW-0206">Cytoskeleton</keyword>
<evidence type="ECO:0000313" key="14">
    <source>
        <dbReference type="Proteomes" id="UP000238348"/>
    </source>
</evidence>
<gene>
    <name evidence="13" type="ORF">SOCE26_012340</name>
</gene>
<dbReference type="CDD" id="cd14014">
    <property type="entry name" value="STKc_PknB_like"/>
    <property type="match status" value="1"/>
</dbReference>
<dbReference type="InterPro" id="IPR027417">
    <property type="entry name" value="P-loop_NTPase"/>
</dbReference>
<evidence type="ECO:0000256" key="3">
    <source>
        <dbReference type="ARBA" id="ARBA00008171"/>
    </source>
</evidence>
<evidence type="ECO:0000313" key="13">
    <source>
        <dbReference type="EMBL" id="AUX39839.1"/>
    </source>
</evidence>
<dbReference type="InterPro" id="IPR001245">
    <property type="entry name" value="Ser-Thr/Tyr_kinase_cat_dom"/>
</dbReference>
<dbReference type="GO" id="GO:0004674">
    <property type="term" value="F:protein serine/threonine kinase activity"/>
    <property type="evidence" value="ECO:0007669"/>
    <property type="project" value="UniProtKB-KW"/>
</dbReference>
<evidence type="ECO:0000256" key="11">
    <source>
        <dbReference type="PROSITE-ProRule" id="PRU10141"/>
    </source>
</evidence>
<dbReference type="GO" id="GO:0000922">
    <property type="term" value="C:spindle pole"/>
    <property type="evidence" value="ECO:0007669"/>
    <property type="project" value="UniProtKB-SubCell"/>
</dbReference>
<evidence type="ECO:0000256" key="7">
    <source>
        <dbReference type="ARBA" id="ARBA00022741"/>
    </source>
</evidence>
<dbReference type="InterPro" id="IPR041664">
    <property type="entry name" value="AAA_16"/>
</dbReference>
<keyword evidence="9 11" id="KW-0067">ATP-binding</keyword>
<evidence type="ECO:0000259" key="12">
    <source>
        <dbReference type="PROSITE" id="PS50011"/>
    </source>
</evidence>
<organism evidence="13 14">
    <name type="scientific">Sorangium cellulosum</name>
    <name type="common">Polyangium cellulosum</name>
    <dbReference type="NCBI Taxonomy" id="56"/>
    <lineage>
        <taxon>Bacteria</taxon>
        <taxon>Pseudomonadati</taxon>
        <taxon>Myxococcota</taxon>
        <taxon>Polyangia</taxon>
        <taxon>Polyangiales</taxon>
        <taxon>Polyangiaceae</taxon>
        <taxon>Sorangium</taxon>
    </lineage>
</organism>
<reference evidence="13 14" key="1">
    <citation type="submission" date="2015-09" db="EMBL/GenBank/DDBJ databases">
        <title>Sorangium comparison.</title>
        <authorList>
            <person name="Zaburannyi N."/>
            <person name="Bunk B."/>
            <person name="Overmann J."/>
            <person name="Mueller R."/>
        </authorList>
    </citation>
    <scope>NUCLEOTIDE SEQUENCE [LARGE SCALE GENOMIC DNA]</scope>
    <source>
        <strain evidence="13 14">So ce26</strain>
    </source>
</reference>
<dbReference type="PANTHER" id="PTHR43289:SF30">
    <property type="entry name" value="NON-SPECIFIC SERINE_THREONINE PROTEIN KINASE"/>
    <property type="match status" value="1"/>
</dbReference>
<dbReference type="InterPro" id="IPR008271">
    <property type="entry name" value="Ser/Thr_kinase_AS"/>
</dbReference>
<evidence type="ECO:0000256" key="10">
    <source>
        <dbReference type="ARBA" id="ARBA00023212"/>
    </source>
</evidence>
<dbReference type="InterPro" id="IPR000719">
    <property type="entry name" value="Prot_kinase_dom"/>
</dbReference>
<comment type="subcellular location">
    <subcellularLocation>
        <location evidence="1">Cytoplasm</location>
        <location evidence="1">Cytoskeleton</location>
        <location evidence="1">Microtubule organizing center</location>
        <location evidence="1">Centrosome</location>
    </subcellularLocation>
    <subcellularLocation>
        <location evidence="2">Cytoplasm</location>
        <location evidence="2">Cytoskeleton</location>
        <location evidence="2">Spindle pole</location>
    </subcellularLocation>
</comment>
<dbReference type="PROSITE" id="PS00107">
    <property type="entry name" value="PROTEIN_KINASE_ATP"/>
    <property type="match status" value="1"/>
</dbReference>
<dbReference type="InterPro" id="IPR017441">
    <property type="entry name" value="Protein_kinase_ATP_BS"/>
</dbReference>
<dbReference type="GO" id="GO:0005813">
    <property type="term" value="C:centrosome"/>
    <property type="evidence" value="ECO:0007669"/>
    <property type="project" value="UniProtKB-SubCell"/>
</dbReference>
<evidence type="ECO:0000256" key="5">
    <source>
        <dbReference type="ARBA" id="ARBA00022527"/>
    </source>
</evidence>